<dbReference type="AlphaFoldDB" id="A0A699UZL0"/>
<organism evidence="2">
    <name type="scientific">Tanacetum cinerariifolium</name>
    <name type="common">Dalmatian daisy</name>
    <name type="synonym">Chrysanthemum cinerariifolium</name>
    <dbReference type="NCBI Taxonomy" id="118510"/>
    <lineage>
        <taxon>Eukaryota</taxon>
        <taxon>Viridiplantae</taxon>
        <taxon>Streptophyta</taxon>
        <taxon>Embryophyta</taxon>
        <taxon>Tracheophyta</taxon>
        <taxon>Spermatophyta</taxon>
        <taxon>Magnoliopsida</taxon>
        <taxon>eudicotyledons</taxon>
        <taxon>Gunneridae</taxon>
        <taxon>Pentapetalae</taxon>
        <taxon>asterids</taxon>
        <taxon>campanulids</taxon>
        <taxon>Asterales</taxon>
        <taxon>Asteraceae</taxon>
        <taxon>Asteroideae</taxon>
        <taxon>Anthemideae</taxon>
        <taxon>Anthemidinae</taxon>
        <taxon>Tanacetum</taxon>
    </lineage>
</organism>
<feature type="region of interest" description="Disordered" evidence="1">
    <location>
        <begin position="1"/>
        <end position="63"/>
    </location>
</feature>
<accession>A0A699UZL0</accession>
<comment type="caution">
    <text evidence="2">The sequence shown here is derived from an EMBL/GenBank/DDBJ whole genome shotgun (WGS) entry which is preliminary data.</text>
</comment>
<proteinExistence type="predicted"/>
<gene>
    <name evidence="2" type="ORF">Tci_900196</name>
</gene>
<feature type="compositionally biased region" description="Basic residues" evidence="1">
    <location>
        <begin position="20"/>
        <end position="32"/>
    </location>
</feature>
<evidence type="ECO:0000313" key="2">
    <source>
        <dbReference type="EMBL" id="GFD28227.1"/>
    </source>
</evidence>
<dbReference type="EMBL" id="BKCJ011383510">
    <property type="protein sequence ID" value="GFD28227.1"/>
    <property type="molecule type" value="Genomic_DNA"/>
</dbReference>
<feature type="compositionally biased region" description="Basic residues" evidence="1">
    <location>
        <begin position="41"/>
        <end position="63"/>
    </location>
</feature>
<evidence type="ECO:0000256" key="1">
    <source>
        <dbReference type="SAM" id="MobiDB-lite"/>
    </source>
</evidence>
<name>A0A699UZL0_TANCI</name>
<reference evidence="2" key="1">
    <citation type="journal article" date="2019" name="Sci. Rep.">
        <title>Draft genome of Tanacetum cinerariifolium, the natural source of mosquito coil.</title>
        <authorList>
            <person name="Yamashiro T."/>
            <person name="Shiraishi A."/>
            <person name="Satake H."/>
            <person name="Nakayama K."/>
        </authorList>
    </citation>
    <scope>NUCLEOTIDE SEQUENCE</scope>
</reference>
<feature type="non-terminal residue" evidence="2">
    <location>
        <position position="63"/>
    </location>
</feature>
<protein>
    <submittedName>
        <fullName evidence="2">Uncharacterized protein</fullName>
    </submittedName>
</protein>
<sequence length="63" mass="7078">MPTFYGRTLLSSRDQECQKRSKTSKTKARAKKKQVESNTSPKKKSVQALKGKRLKVAAKVPKS</sequence>